<evidence type="ECO:0000313" key="3">
    <source>
        <dbReference type="Proteomes" id="UP000185744"/>
    </source>
</evidence>
<protein>
    <submittedName>
        <fullName evidence="2">Pilin/Flagellin, PilA family</fullName>
    </submittedName>
</protein>
<reference evidence="2" key="1">
    <citation type="submission" date="2016-12" db="EMBL/GenBank/DDBJ databases">
        <title>Discovery of methanogenic haloarchaea.</title>
        <authorList>
            <person name="Sorokin D.Y."/>
            <person name="Makarova K.S."/>
            <person name="Abbas B."/>
            <person name="Ferrer M."/>
            <person name="Golyshin P.N."/>
        </authorList>
    </citation>
    <scope>NUCLEOTIDE SEQUENCE [LARGE SCALE GENOMIC DNA]</scope>
    <source>
        <strain evidence="2">HMET1</strain>
    </source>
</reference>
<evidence type="ECO:0000313" key="2">
    <source>
        <dbReference type="EMBL" id="OKY78126.1"/>
    </source>
</evidence>
<dbReference type="STRING" id="1903181.BTN85_0611"/>
<accession>A0A1Q6DUU7</accession>
<keyword evidence="3" id="KW-1185">Reference proteome</keyword>
<feature type="transmembrane region" description="Helical" evidence="1">
    <location>
        <begin position="12"/>
        <end position="33"/>
    </location>
</feature>
<sequence>MNDKGVATTLDYILIFIISSIILTSSFLVLSTLKSNVKSETKKEVLENTGNKIKDEILEIYLNGYLGEGKVTKELNIPTDASGDIYRVGFDDGKLSLESGEVIVKINLNKIQSSVELDGSFYSSERQKKVFYNGSEIVLR</sequence>
<dbReference type="InParanoid" id="A0A1Q6DUU7"/>
<keyword evidence="1" id="KW-1133">Transmembrane helix</keyword>
<proteinExistence type="predicted"/>
<gene>
    <name evidence="2" type="ORF">BTN85_0611</name>
</gene>
<dbReference type="Proteomes" id="UP000185744">
    <property type="component" value="Unassembled WGS sequence"/>
</dbReference>
<name>A0A1Q6DUU7_METT1</name>
<keyword evidence="1" id="KW-0472">Membrane</keyword>
<dbReference type="EMBL" id="MSDW01000001">
    <property type="protein sequence ID" value="OKY78126.1"/>
    <property type="molecule type" value="Genomic_DNA"/>
</dbReference>
<organism evidence="2 3">
    <name type="scientific">Methanohalarchaeum thermophilum</name>
    <dbReference type="NCBI Taxonomy" id="1903181"/>
    <lineage>
        <taxon>Archaea</taxon>
        <taxon>Methanobacteriati</taxon>
        <taxon>Methanobacteriota</taxon>
        <taxon>Methanonatronarchaeia</taxon>
        <taxon>Methanonatronarchaeales</taxon>
        <taxon>Methanonatronarchaeaceae</taxon>
        <taxon>Candidatus Methanohalarchaeum</taxon>
    </lineage>
</organism>
<comment type="caution">
    <text evidence="2">The sequence shown here is derived from an EMBL/GenBank/DDBJ whole genome shotgun (WGS) entry which is preliminary data.</text>
</comment>
<keyword evidence="1" id="KW-0812">Transmembrane</keyword>
<evidence type="ECO:0000256" key="1">
    <source>
        <dbReference type="SAM" id="Phobius"/>
    </source>
</evidence>
<dbReference type="AlphaFoldDB" id="A0A1Q6DUU7"/>